<evidence type="ECO:0000256" key="4">
    <source>
        <dbReference type="ARBA" id="ARBA00022475"/>
    </source>
</evidence>
<comment type="similarity">
    <text evidence="3 10">Belongs to the FliL family.</text>
</comment>
<evidence type="ECO:0000313" key="13">
    <source>
        <dbReference type="Proteomes" id="UP001361239"/>
    </source>
</evidence>
<comment type="function">
    <text evidence="1 10">Controls the rotational direction of flagella during chemotaxis.</text>
</comment>
<keyword evidence="13" id="KW-1185">Reference proteome</keyword>
<dbReference type="InterPro" id="IPR005503">
    <property type="entry name" value="FliL"/>
</dbReference>
<dbReference type="EMBL" id="JBBHJZ010000002">
    <property type="protein sequence ID" value="MEJ5977492.1"/>
    <property type="molecule type" value="Genomic_DNA"/>
</dbReference>
<keyword evidence="8" id="KW-1133">Transmembrane helix</keyword>
<keyword evidence="4" id="KW-1003">Cell membrane</keyword>
<accession>A0ABU8RWM3</accession>
<comment type="subcellular location">
    <subcellularLocation>
        <location evidence="10">Cell inner membrane</location>
    </subcellularLocation>
    <subcellularLocation>
        <location evidence="2">Cell membrane</location>
        <topology evidence="2">Single-pass membrane protein</topology>
    </subcellularLocation>
</comment>
<keyword evidence="6" id="KW-0812">Transmembrane</keyword>
<evidence type="ECO:0000256" key="10">
    <source>
        <dbReference type="RuleBase" id="RU364125"/>
    </source>
</evidence>
<feature type="compositionally biased region" description="Basic and acidic residues" evidence="11">
    <location>
        <begin position="49"/>
        <end position="81"/>
    </location>
</feature>
<dbReference type="PANTHER" id="PTHR35091:SF2">
    <property type="entry name" value="FLAGELLAR PROTEIN FLIL"/>
    <property type="match status" value="1"/>
</dbReference>
<protein>
    <recommendedName>
        <fullName evidence="10">Flagellar protein FliL</fullName>
    </recommendedName>
</protein>
<evidence type="ECO:0000256" key="9">
    <source>
        <dbReference type="ARBA" id="ARBA00023136"/>
    </source>
</evidence>
<organism evidence="12 13">
    <name type="scientific">Novosphingobium anseongense</name>
    <dbReference type="NCBI Taxonomy" id="3133436"/>
    <lineage>
        <taxon>Bacteria</taxon>
        <taxon>Pseudomonadati</taxon>
        <taxon>Pseudomonadota</taxon>
        <taxon>Alphaproteobacteria</taxon>
        <taxon>Sphingomonadales</taxon>
        <taxon>Sphingomonadaceae</taxon>
        <taxon>Novosphingobium</taxon>
    </lineage>
</organism>
<dbReference type="Pfam" id="PF03748">
    <property type="entry name" value="FliL"/>
    <property type="match status" value="1"/>
</dbReference>
<keyword evidence="12" id="KW-0969">Cilium</keyword>
<reference evidence="12 13" key="1">
    <citation type="submission" date="2024-03" db="EMBL/GenBank/DDBJ databases">
        <authorList>
            <person name="Jo J.-H."/>
        </authorList>
    </citation>
    <scope>NUCLEOTIDE SEQUENCE [LARGE SCALE GENOMIC DNA]</scope>
    <source>
        <strain evidence="12 13">PS1R-30</strain>
    </source>
</reference>
<feature type="region of interest" description="Disordered" evidence="11">
    <location>
        <begin position="49"/>
        <end position="93"/>
    </location>
</feature>
<keyword evidence="5 10" id="KW-0145">Chemotaxis</keyword>
<evidence type="ECO:0000256" key="11">
    <source>
        <dbReference type="SAM" id="MobiDB-lite"/>
    </source>
</evidence>
<evidence type="ECO:0000256" key="8">
    <source>
        <dbReference type="ARBA" id="ARBA00022989"/>
    </source>
</evidence>
<name>A0ABU8RWM3_9SPHN</name>
<evidence type="ECO:0000256" key="5">
    <source>
        <dbReference type="ARBA" id="ARBA00022500"/>
    </source>
</evidence>
<dbReference type="Proteomes" id="UP001361239">
    <property type="component" value="Unassembled WGS sequence"/>
</dbReference>
<feature type="compositionally biased region" description="Gly residues" evidence="11">
    <location>
        <begin position="82"/>
        <end position="93"/>
    </location>
</feature>
<evidence type="ECO:0000256" key="7">
    <source>
        <dbReference type="ARBA" id="ARBA00022779"/>
    </source>
</evidence>
<sequence>MSSDKPEKEAKPKKGGGMMMKVIMGVALLGVGGGGAFGLMAAGVIGGGHHEEKKEDNKPKLIKKGEVDPFEVKSGDAKEGEGAGGPEVEGEGGSEYRTAYYSFAEEFTSNLKQSESLVQVALACSTRRDGRVLMWIKKHELAIRSALLEVLADTPEEDVTTMEGKDRLQKRMTAAINKVLNQTEGFGGVDAVYFKSFIIQ</sequence>
<keyword evidence="12" id="KW-0282">Flagellum</keyword>
<dbReference type="RefSeq" id="WP_339587429.1">
    <property type="nucleotide sequence ID" value="NZ_JBBHJZ010000002.1"/>
</dbReference>
<proteinExistence type="inferred from homology"/>
<gene>
    <name evidence="12" type="ORF">WG901_12655</name>
</gene>
<comment type="caution">
    <text evidence="12">The sequence shown here is derived from an EMBL/GenBank/DDBJ whole genome shotgun (WGS) entry which is preliminary data.</text>
</comment>
<keyword evidence="10" id="KW-0997">Cell inner membrane</keyword>
<dbReference type="PANTHER" id="PTHR35091">
    <property type="entry name" value="FLAGELLAR PROTEIN FLIL"/>
    <property type="match status" value="1"/>
</dbReference>
<keyword evidence="9 10" id="KW-0472">Membrane</keyword>
<evidence type="ECO:0000313" key="12">
    <source>
        <dbReference type="EMBL" id="MEJ5977492.1"/>
    </source>
</evidence>
<evidence type="ECO:0000256" key="2">
    <source>
        <dbReference type="ARBA" id="ARBA00004162"/>
    </source>
</evidence>
<keyword evidence="12" id="KW-0966">Cell projection</keyword>
<evidence type="ECO:0000256" key="3">
    <source>
        <dbReference type="ARBA" id="ARBA00008281"/>
    </source>
</evidence>
<evidence type="ECO:0000256" key="6">
    <source>
        <dbReference type="ARBA" id="ARBA00022692"/>
    </source>
</evidence>
<keyword evidence="7 10" id="KW-0283">Flagellar rotation</keyword>
<evidence type="ECO:0000256" key="1">
    <source>
        <dbReference type="ARBA" id="ARBA00002254"/>
    </source>
</evidence>